<organism evidence="1 2">
    <name type="scientific">Neonectria punicea</name>
    <dbReference type="NCBI Taxonomy" id="979145"/>
    <lineage>
        <taxon>Eukaryota</taxon>
        <taxon>Fungi</taxon>
        <taxon>Dikarya</taxon>
        <taxon>Ascomycota</taxon>
        <taxon>Pezizomycotina</taxon>
        <taxon>Sordariomycetes</taxon>
        <taxon>Hypocreomycetidae</taxon>
        <taxon>Hypocreales</taxon>
        <taxon>Nectriaceae</taxon>
        <taxon>Neonectria</taxon>
    </lineage>
</organism>
<dbReference type="Gene3D" id="3.30.710.10">
    <property type="entry name" value="Potassium Channel Kv1.1, Chain A"/>
    <property type="match status" value="1"/>
</dbReference>
<dbReference type="Proteomes" id="UP001498476">
    <property type="component" value="Unassembled WGS sequence"/>
</dbReference>
<dbReference type="SUPFAM" id="SSF54695">
    <property type="entry name" value="POZ domain"/>
    <property type="match status" value="1"/>
</dbReference>
<gene>
    <name evidence="1" type="ORF">QQX98_008876</name>
</gene>
<dbReference type="InterPro" id="IPR011333">
    <property type="entry name" value="SKP1/BTB/POZ_sf"/>
</dbReference>
<keyword evidence="2" id="KW-1185">Reference proteome</keyword>
<evidence type="ECO:0008006" key="3">
    <source>
        <dbReference type="Google" id="ProtNLM"/>
    </source>
</evidence>
<comment type="caution">
    <text evidence="1">The sequence shown here is derived from an EMBL/GenBank/DDBJ whole genome shotgun (WGS) entry which is preliminary data.</text>
</comment>
<sequence length="178" mass="20361">MKASRFELDPNGDVELILETQLPPDFVWTPDKLCLGTSASQQRSYQRRRTKSLSAADDHTDDQSEWVRMRVSSRHLILASPVFRMMLEGPWLEAAVPEPGLREIRVGSWHLEALIIVLDAIHGHHRSILTSLSLDMIAKVAIIVDYYQCKEIIEVFVHLWINTLKKDVPKSYGKESTL</sequence>
<name>A0ABR1GTU1_9HYPO</name>
<protein>
    <recommendedName>
        <fullName evidence="3">BTB domain-containing protein</fullName>
    </recommendedName>
</protein>
<evidence type="ECO:0000313" key="2">
    <source>
        <dbReference type="Proteomes" id="UP001498476"/>
    </source>
</evidence>
<proteinExistence type="predicted"/>
<reference evidence="1 2" key="1">
    <citation type="journal article" date="2025" name="Microbiol. Resour. Announc.">
        <title>Draft genome sequences for Neonectria magnoliae and Neonectria punicea, canker pathogens of Liriodendron tulipifera and Acer saccharum in West Virginia.</title>
        <authorList>
            <person name="Petronek H.M."/>
            <person name="Kasson M.T."/>
            <person name="Metheny A.M."/>
            <person name="Stauder C.M."/>
            <person name="Lovett B."/>
            <person name="Lynch S.C."/>
            <person name="Garnas J.R."/>
            <person name="Kasson L.R."/>
            <person name="Stajich J.E."/>
        </authorList>
    </citation>
    <scope>NUCLEOTIDE SEQUENCE [LARGE SCALE GENOMIC DNA]</scope>
    <source>
        <strain evidence="1 2">NRRL 64653</strain>
    </source>
</reference>
<evidence type="ECO:0000313" key="1">
    <source>
        <dbReference type="EMBL" id="KAK7408932.1"/>
    </source>
</evidence>
<dbReference type="EMBL" id="JAZAVJ010000168">
    <property type="protein sequence ID" value="KAK7408932.1"/>
    <property type="molecule type" value="Genomic_DNA"/>
</dbReference>
<accession>A0ABR1GTU1</accession>